<reference evidence="1" key="1">
    <citation type="submission" date="2019-08" db="EMBL/GenBank/DDBJ databases">
        <authorList>
            <person name="Kucharzyk K."/>
            <person name="Murdoch R.W."/>
            <person name="Higgins S."/>
            <person name="Loffler F."/>
        </authorList>
    </citation>
    <scope>NUCLEOTIDE SEQUENCE</scope>
</reference>
<proteinExistence type="predicted"/>
<accession>A0A645GC99</accession>
<evidence type="ECO:0008006" key="2">
    <source>
        <dbReference type="Google" id="ProtNLM"/>
    </source>
</evidence>
<dbReference type="AlphaFoldDB" id="A0A645GC99"/>
<dbReference type="Pfam" id="PF07454">
    <property type="entry name" value="SpoIIP"/>
    <property type="match status" value="1"/>
</dbReference>
<dbReference type="EMBL" id="VSSQ01073407">
    <property type="protein sequence ID" value="MPN24527.1"/>
    <property type="molecule type" value="Genomic_DNA"/>
</dbReference>
<protein>
    <recommendedName>
        <fullName evidence="2">Stage II sporulation protein P</fullName>
    </recommendedName>
</protein>
<name>A0A645GC99_9ZZZZ</name>
<dbReference type="InterPro" id="IPR010897">
    <property type="entry name" value="Spore_II_P"/>
</dbReference>
<comment type="caution">
    <text evidence="1">The sequence shown here is derived from an EMBL/GenBank/DDBJ whole genome shotgun (WGS) entry which is preliminary data.</text>
</comment>
<organism evidence="1">
    <name type="scientific">bioreactor metagenome</name>
    <dbReference type="NCBI Taxonomy" id="1076179"/>
    <lineage>
        <taxon>unclassified sequences</taxon>
        <taxon>metagenomes</taxon>
        <taxon>ecological metagenomes</taxon>
    </lineage>
</organism>
<evidence type="ECO:0000313" key="1">
    <source>
        <dbReference type="EMBL" id="MPN24527.1"/>
    </source>
</evidence>
<sequence length="121" mass="13137">MVLDVHRDALITKEGVKYRPVVSQDGKDYAQVMLVMGTNEGGLEFDNWKENLKTAFKVQSGLEEVLSGIARPLFLAPQRYNEHLSPGSMLIEVGGCGNYLSDAKNSAKVIADVIAGVIKGN</sequence>
<gene>
    <name evidence="1" type="ORF">SDC9_171926</name>
</gene>